<feature type="region of interest" description="Disordered" evidence="2">
    <location>
        <begin position="1"/>
        <end position="22"/>
    </location>
</feature>
<comment type="similarity">
    <text evidence="1">Belongs to the ustYa family.</text>
</comment>
<comment type="caution">
    <text evidence="4">The sequence shown here is derived from an EMBL/GenBank/DDBJ whole genome shotgun (WGS) entry which is preliminary data.</text>
</comment>
<feature type="compositionally biased region" description="Basic and acidic residues" evidence="2">
    <location>
        <begin position="1"/>
        <end position="17"/>
    </location>
</feature>
<dbReference type="GO" id="GO:0043386">
    <property type="term" value="P:mycotoxin biosynthetic process"/>
    <property type="evidence" value="ECO:0007669"/>
    <property type="project" value="InterPro"/>
</dbReference>
<dbReference type="Proteomes" id="UP000283841">
    <property type="component" value="Unassembled WGS sequence"/>
</dbReference>
<evidence type="ECO:0008006" key="6">
    <source>
        <dbReference type="Google" id="ProtNLM"/>
    </source>
</evidence>
<keyword evidence="3" id="KW-0812">Transmembrane</keyword>
<evidence type="ECO:0000313" key="4">
    <source>
        <dbReference type="EMBL" id="RWQ97733.1"/>
    </source>
</evidence>
<evidence type="ECO:0000256" key="3">
    <source>
        <dbReference type="SAM" id="Phobius"/>
    </source>
</evidence>
<feature type="transmembrane region" description="Helical" evidence="3">
    <location>
        <begin position="42"/>
        <end position="61"/>
    </location>
</feature>
<dbReference type="Pfam" id="PF11807">
    <property type="entry name" value="UstYa"/>
    <property type="match status" value="1"/>
</dbReference>
<dbReference type="PANTHER" id="PTHR33365:SF7">
    <property type="entry name" value="TAT PATHWAY SIGNAL SEQUENCE"/>
    <property type="match status" value="1"/>
</dbReference>
<keyword evidence="3" id="KW-1133">Transmembrane helix</keyword>
<dbReference type="VEuPathDB" id="FungiDB:C8Q69DRAFT_456502"/>
<protein>
    <recommendedName>
        <fullName evidence="6">Tat pathway signal sequence</fullName>
    </recommendedName>
</protein>
<reference evidence="4 5" key="1">
    <citation type="journal article" date="2018" name="Front. Microbiol.">
        <title>Genomic and genetic insights into a cosmopolitan fungus, Paecilomyces variotii (Eurotiales).</title>
        <authorList>
            <person name="Urquhart A.S."/>
            <person name="Mondo S.J."/>
            <person name="Makela M.R."/>
            <person name="Hane J.K."/>
            <person name="Wiebenga A."/>
            <person name="He G."/>
            <person name="Mihaltcheva S."/>
            <person name="Pangilinan J."/>
            <person name="Lipzen A."/>
            <person name="Barry K."/>
            <person name="de Vries R.P."/>
            <person name="Grigoriev I.V."/>
            <person name="Idnurm A."/>
        </authorList>
    </citation>
    <scope>NUCLEOTIDE SEQUENCE [LARGE SCALE GENOMIC DNA]</scope>
    <source>
        <strain evidence="4 5">CBS 101075</strain>
    </source>
</reference>
<evidence type="ECO:0000256" key="2">
    <source>
        <dbReference type="SAM" id="MobiDB-lite"/>
    </source>
</evidence>
<keyword evidence="3" id="KW-0472">Membrane</keyword>
<dbReference type="STRING" id="264951.A0A443I0Z3"/>
<proteinExistence type="inferred from homology"/>
<dbReference type="GeneID" id="39599115"/>
<dbReference type="InterPro" id="IPR021765">
    <property type="entry name" value="UstYa-like"/>
</dbReference>
<accession>A0A443I0Z3</accession>
<dbReference type="RefSeq" id="XP_028487378.1">
    <property type="nucleotide sequence ID" value="XM_028629838.1"/>
</dbReference>
<evidence type="ECO:0000256" key="1">
    <source>
        <dbReference type="ARBA" id="ARBA00035112"/>
    </source>
</evidence>
<evidence type="ECO:0000313" key="5">
    <source>
        <dbReference type="Proteomes" id="UP000283841"/>
    </source>
</evidence>
<gene>
    <name evidence="4" type="ORF">C8Q69DRAFT_456502</name>
</gene>
<keyword evidence="5" id="KW-1185">Reference proteome</keyword>
<dbReference type="PANTHER" id="PTHR33365">
    <property type="entry name" value="YALI0B05434P"/>
    <property type="match status" value="1"/>
</dbReference>
<dbReference type="EMBL" id="RCNU01000002">
    <property type="protein sequence ID" value="RWQ97733.1"/>
    <property type="molecule type" value="Genomic_DNA"/>
</dbReference>
<organism evidence="4 5">
    <name type="scientific">Byssochlamys spectabilis</name>
    <name type="common">Paecilomyces variotii</name>
    <dbReference type="NCBI Taxonomy" id="264951"/>
    <lineage>
        <taxon>Eukaryota</taxon>
        <taxon>Fungi</taxon>
        <taxon>Dikarya</taxon>
        <taxon>Ascomycota</taxon>
        <taxon>Pezizomycotina</taxon>
        <taxon>Eurotiomycetes</taxon>
        <taxon>Eurotiomycetidae</taxon>
        <taxon>Eurotiales</taxon>
        <taxon>Thermoascaceae</taxon>
        <taxon>Paecilomyces</taxon>
    </lineage>
</organism>
<sequence>MASTEDGEKKPFLPGKEDEPDYEDVVRTEKGFTRSRFLKTNGALFILHIVFLILNISVLIWNLRFAGDRRKGDDHGDVLNKVYTPAQSALQYKVEELNSGHGQNPFAGEPRPETDKAWSDLLRGGIIKISEDELKKLNKTSIPLQDGSGYIAYLEAIHMLHCVKRIYQSQHPEHYPELQGTDAFAPGHWDHCLEVLRQGIICNADITVNTYYWKSPTEIQGNRTGVRKCTDWSRIQKWVDERAVDFRGPDKFLDTLVREN</sequence>
<dbReference type="AlphaFoldDB" id="A0A443I0Z3"/>
<name>A0A443I0Z3_BYSSP</name>